<sequence>MTTLTFVFLILASPVRDGSAWSITPMPSMAVCEQVLADVRSHGGWADDFPAVPDGAHCKEVKQ</sequence>
<name>A0A2S9I5P8_9GAMM</name>
<reference evidence="1 2" key="1">
    <citation type="submission" date="2017-10" db="EMBL/GenBank/DDBJ databases">
        <title>Draft genome of two endophytic bacteria isolated from 'guarana' Paullinia cupana (Mart.) Ducke.</title>
        <authorList>
            <person name="Siqueira K.A."/>
            <person name="Liotti R.G."/>
            <person name="Mendes T.A."/>
            <person name="Soares M.A."/>
        </authorList>
    </citation>
    <scope>NUCLEOTIDE SEQUENCE [LARGE SCALE GENOMIC DNA]</scope>
    <source>
        <strain evidence="1 2">342</strain>
    </source>
</reference>
<keyword evidence="2" id="KW-1185">Reference proteome</keyword>
<comment type="caution">
    <text evidence="1">The sequence shown here is derived from an EMBL/GenBank/DDBJ whole genome shotgun (WGS) entry which is preliminary data.</text>
</comment>
<dbReference type="Proteomes" id="UP000239181">
    <property type="component" value="Unassembled WGS sequence"/>
</dbReference>
<accession>A0A2S9I5P8</accession>
<dbReference type="RefSeq" id="WP_105595059.1">
    <property type="nucleotide sequence ID" value="NZ_PDET01000022.1"/>
</dbReference>
<evidence type="ECO:0000313" key="1">
    <source>
        <dbReference type="EMBL" id="PRD13128.1"/>
    </source>
</evidence>
<gene>
    <name evidence="1" type="ORF">CQW29_22920</name>
</gene>
<dbReference type="AlphaFoldDB" id="A0A2S9I5P8"/>
<dbReference type="OrthoDB" id="6636722at2"/>
<evidence type="ECO:0000313" key="2">
    <source>
        <dbReference type="Proteomes" id="UP000239181"/>
    </source>
</evidence>
<dbReference type="EMBL" id="PDET01000022">
    <property type="protein sequence ID" value="PRD13128.1"/>
    <property type="molecule type" value="Genomic_DNA"/>
</dbReference>
<protein>
    <submittedName>
        <fullName evidence="1">Uncharacterized protein</fullName>
    </submittedName>
</protein>
<proteinExistence type="predicted"/>
<organism evidence="1 2">
    <name type="scientific">Pantoea coffeiphila</name>
    <dbReference type="NCBI Taxonomy" id="1465635"/>
    <lineage>
        <taxon>Bacteria</taxon>
        <taxon>Pseudomonadati</taxon>
        <taxon>Pseudomonadota</taxon>
        <taxon>Gammaproteobacteria</taxon>
        <taxon>Enterobacterales</taxon>
        <taxon>Erwiniaceae</taxon>
        <taxon>Pantoea</taxon>
    </lineage>
</organism>